<sequence length="448" mass="49930">MLAQLSATAENASGVSVPPLCDFLYFCLRRTSLLLGQEVKDRRASLVIVVEFKKIERPPGSLSQAQFTLPSQSIAQSLHGAADKHKEPLGVLHRECVGLDVDNPRTIVLLESVAISGHTLISIESISYSWIFYASNGEFHISYIDSLYNSVSAVTVCGLATVDLSSLTPWQQVILFIQMCVGSPVVVSWVMVYVRREIFASKFRHVVEAEMSRRVSEKVHAPVDVKVEPWWKRVARSLVKPQLSTIAEATHSAESSEERGRSLTGRLRPDMIRRMDDAPKLINPSGYISEGHTPDLSAEGRMPSADSRVRDRGPPTRETIQSAVENVAQETELELRHELDEQESQQSSAVSDKRLSQPFPDSGSEAEAEAGSPPANLRSPIHEFKTRNLEGQFPRTQTIEFALREPPERNRGPQDATRLERLRSPMDTRPPLTAARSRSRCISLLKYL</sequence>
<proteinExistence type="predicted"/>
<gene>
    <name evidence="1" type="ORF">NM688_g9303</name>
</gene>
<protein>
    <submittedName>
        <fullName evidence="1">Uncharacterized protein</fullName>
    </submittedName>
</protein>
<keyword evidence="2" id="KW-1185">Reference proteome</keyword>
<dbReference type="Proteomes" id="UP001148662">
    <property type="component" value="Unassembled WGS sequence"/>
</dbReference>
<evidence type="ECO:0000313" key="1">
    <source>
        <dbReference type="EMBL" id="KAJ3519413.1"/>
    </source>
</evidence>
<evidence type="ECO:0000313" key="2">
    <source>
        <dbReference type="Proteomes" id="UP001148662"/>
    </source>
</evidence>
<organism evidence="1 2">
    <name type="scientific">Phlebia brevispora</name>
    <dbReference type="NCBI Taxonomy" id="194682"/>
    <lineage>
        <taxon>Eukaryota</taxon>
        <taxon>Fungi</taxon>
        <taxon>Dikarya</taxon>
        <taxon>Basidiomycota</taxon>
        <taxon>Agaricomycotina</taxon>
        <taxon>Agaricomycetes</taxon>
        <taxon>Polyporales</taxon>
        <taxon>Meruliaceae</taxon>
        <taxon>Phlebia</taxon>
    </lineage>
</organism>
<accession>A0ACC1RJS8</accession>
<name>A0ACC1RJS8_9APHY</name>
<dbReference type="EMBL" id="JANHOG010002845">
    <property type="protein sequence ID" value="KAJ3519413.1"/>
    <property type="molecule type" value="Genomic_DNA"/>
</dbReference>
<comment type="caution">
    <text evidence="1">The sequence shown here is derived from an EMBL/GenBank/DDBJ whole genome shotgun (WGS) entry which is preliminary data.</text>
</comment>
<reference evidence="1" key="1">
    <citation type="submission" date="2022-07" db="EMBL/GenBank/DDBJ databases">
        <title>Genome Sequence of Phlebia brevispora.</title>
        <authorList>
            <person name="Buettner E."/>
        </authorList>
    </citation>
    <scope>NUCLEOTIDE SEQUENCE</scope>
    <source>
        <strain evidence="1">MPL23</strain>
    </source>
</reference>